<evidence type="ECO:0000313" key="4">
    <source>
        <dbReference type="WormBase" id="F44F1.4"/>
    </source>
</evidence>
<dbReference type="GO" id="GO:0005737">
    <property type="term" value="C:cytoplasm"/>
    <property type="evidence" value="ECO:0000318"/>
    <property type="project" value="GO_Central"/>
</dbReference>
<dbReference type="PaxDb" id="6239-F44F1.4"/>
<dbReference type="eggNOG" id="ENOG502RT8B">
    <property type="taxonomic scope" value="Eukaryota"/>
</dbReference>
<dbReference type="AGR" id="WB:WBGene00009696"/>
<keyword evidence="1" id="KW-0175">Coiled coil</keyword>
<dbReference type="PANTHER" id="PTHR21504:SF1">
    <property type="entry name" value="IG-LIKE DOMAIN-CONTAINING PROTEIN-RELATED"/>
    <property type="match status" value="1"/>
</dbReference>
<evidence type="ECO:0000313" key="3">
    <source>
        <dbReference type="Proteomes" id="UP000001940"/>
    </source>
</evidence>
<dbReference type="UCSC" id="F44F1.4">
    <property type="organism name" value="c. elegans"/>
</dbReference>
<dbReference type="CTD" id="173190"/>
<dbReference type="WormBase" id="F44F1.4">
    <property type="protein sequence ID" value="CE42861"/>
    <property type="gene ID" value="WBGene00009696"/>
</dbReference>
<gene>
    <name evidence="2" type="ORF">CELE_F44F1.4</name>
    <name evidence="2 4" type="ORF">F44F1.4</name>
</gene>
<dbReference type="AlphaFoldDB" id="O02263"/>
<feature type="coiled-coil region" evidence="1">
    <location>
        <begin position="368"/>
        <end position="502"/>
    </location>
</feature>
<dbReference type="EMBL" id="BX284601">
    <property type="protein sequence ID" value="CAB03104.2"/>
    <property type="molecule type" value="Genomic_DNA"/>
</dbReference>
<dbReference type="GeneID" id="173190"/>
<protein>
    <submittedName>
        <fullName evidence="2">SKICH domain-containing protein</fullName>
    </submittedName>
</protein>
<dbReference type="HOGENOM" id="CLU_496296_0_0_1"/>
<dbReference type="Proteomes" id="UP000001940">
    <property type="component" value="Chromosome I"/>
</dbReference>
<evidence type="ECO:0000256" key="1">
    <source>
        <dbReference type="SAM" id="Coils"/>
    </source>
</evidence>
<name>O02263_CAEEL</name>
<dbReference type="PhylomeDB" id="O02263"/>
<accession>O02263</accession>
<evidence type="ECO:0000313" key="2">
    <source>
        <dbReference type="EMBL" id="CAB03104.2"/>
    </source>
</evidence>
<dbReference type="PANTHER" id="PTHR21504">
    <property type="entry name" value="IG-LIKE DOMAIN-CONTAINING PROTEIN-RELATED-RELATED"/>
    <property type="match status" value="1"/>
</dbReference>
<dbReference type="KEGG" id="cel:CELE_F44F1.4"/>
<dbReference type="GO" id="GO:0006914">
    <property type="term" value="P:autophagy"/>
    <property type="evidence" value="ECO:0007669"/>
    <property type="project" value="InterPro"/>
</dbReference>
<dbReference type="FunCoup" id="O02263">
    <property type="interactions" value="179"/>
</dbReference>
<dbReference type="Bgee" id="WBGene00009696">
    <property type="expression patterns" value="Expressed in embryo and 3 other cell types or tissues"/>
</dbReference>
<proteinExistence type="predicted"/>
<dbReference type="OMA" id="CKELAYD"/>
<organism evidence="2 3">
    <name type="scientific">Caenorhabditis elegans</name>
    <dbReference type="NCBI Taxonomy" id="6239"/>
    <lineage>
        <taxon>Eukaryota</taxon>
        <taxon>Metazoa</taxon>
        <taxon>Ecdysozoa</taxon>
        <taxon>Nematoda</taxon>
        <taxon>Chromadorea</taxon>
        <taxon>Rhabditida</taxon>
        <taxon>Rhabditina</taxon>
        <taxon>Rhabditomorpha</taxon>
        <taxon>Rhabditoidea</taxon>
        <taxon>Rhabditidae</taxon>
        <taxon>Peloderinae</taxon>
        <taxon>Caenorhabditis</taxon>
    </lineage>
</organism>
<reference evidence="2 3" key="1">
    <citation type="journal article" date="1998" name="Science">
        <title>Genome sequence of the nematode C. elegans: a platform for investigating biology.</title>
        <authorList>
            <consortium name="The C. elegans sequencing consortium"/>
            <person name="Sulson J.E."/>
            <person name="Waterston R."/>
        </authorList>
    </citation>
    <scope>NUCLEOTIDE SEQUENCE [LARGE SCALE GENOMIC DNA]</scope>
    <source>
        <strain evidence="2 3">Bristol N2</strain>
    </source>
</reference>
<dbReference type="RefSeq" id="NP_493331.2">
    <property type="nucleotide sequence ID" value="NM_060930.2"/>
</dbReference>
<dbReference type="SMR" id="O02263"/>
<dbReference type="STRING" id="6239.F44F1.4.1"/>
<keyword evidence="3" id="KW-1185">Reference proteome</keyword>
<dbReference type="OrthoDB" id="5880650at2759"/>
<dbReference type="InParanoid" id="O02263"/>
<dbReference type="InterPro" id="IPR039908">
    <property type="entry name" value="Sepa-1"/>
</dbReference>
<sequence>MDTSIRSTFSMSSASSDYAHELPYARIPGSEPVPRPLKWSIHKCSSTNMSTIGLEHSDGRVYFFEFCAENDTILPHVCSCQPDVTEKDLFPDYAVWCEEIEDHVIFAFNSMSNKMEQFVYSFETHSFVEIERPELVYNRGNSTLGSIVTALSGEKETIVIERDENGAMKSRSSVHGDNSQTPVDTLVMQSIEKNELAVNKDEEVTNISNEFGCLDYLESLPELRIQRCSKLCGDIVQVVSKTTGSYSTYNYTIYTGKFNNTNKVYCTSCNSVTSEKHLKPQYSVHSEALDARVIHCRNSLTNDIEQYTYNPDTNAFEQVYCKELAYDPSRISNATNDYEAIQKEKYSSITDEYVVLPAAPVKTFAVRIQEEKQKKLDEEEQQKVLKIQELEKQKDEQIMKSMLELEDMKKLLEEKDEKILMHVGKQRVMKFDMDILKNKLDESIMKIKEANDHNLELEKAKLIAFEASREEKKQYDILKNTLKEKEDLIEKLKAQIAAKDQNRQRTQNFNAHSNPMFGVQPPAMIAANPYACPYIVQVDQPQLHCWSSK</sequence>